<keyword evidence="3" id="KW-1185">Reference proteome</keyword>
<feature type="chain" id="PRO_5041302046" evidence="1">
    <location>
        <begin position="19"/>
        <end position="123"/>
    </location>
</feature>
<accession>A0AA35YZL9</accession>
<name>A0AA35YZL9_LACSI</name>
<evidence type="ECO:0000313" key="2">
    <source>
        <dbReference type="EMBL" id="CAI9283006.1"/>
    </source>
</evidence>
<reference evidence="2" key="1">
    <citation type="submission" date="2023-04" db="EMBL/GenBank/DDBJ databases">
        <authorList>
            <person name="Vijverberg K."/>
            <person name="Xiong W."/>
            <person name="Schranz E."/>
        </authorList>
    </citation>
    <scope>NUCLEOTIDE SEQUENCE</scope>
</reference>
<evidence type="ECO:0000313" key="3">
    <source>
        <dbReference type="Proteomes" id="UP001177003"/>
    </source>
</evidence>
<dbReference type="EMBL" id="OX465080">
    <property type="protein sequence ID" value="CAI9283006.1"/>
    <property type="molecule type" value="Genomic_DNA"/>
</dbReference>
<sequence length="123" mass="14501">MLLSISLSLIVFLLCICCQHLSRFRHRSKGVDLHLYCSSSGHSGASRFPFCVLAYHKGVPDVLQWLRDSNRYPKRRPHRSRYEIGDHLRVHCENLSEFVDDAKRSVRKMDYRFDRFQSTSIRS</sequence>
<proteinExistence type="predicted"/>
<organism evidence="2 3">
    <name type="scientific">Lactuca saligna</name>
    <name type="common">Willowleaf lettuce</name>
    <dbReference type="NCBI Taxonomy" id="75948"/>
    <lineage>
        <taxon>Eukaryota</taxon>
        <taxon>Viridiplantae</taxon>
        <taxon>Streptophyta</taxon>
        <taxon>Embryophyta</taxon>
        <taxon>Tracheophyta</taxon>
        <taxon>Spermatophyta</taxon>
        <taxon>Magnoliopsida</taxon>
        <taxon>eudicotyledons</taxon>
        <taxon>Gunneridae</taxon>
        <taxon>Pentapetalae</taxon>
        <taxon>asterids</taxon>
        <taxon>campanulids</taxon>
        <taxon>Asterales</taxon>
        <taxon>Asteraceae</taxon>
        <taxon>Cichorioideae</taxon>
        <taxon>Cichorieae</taxon>
        <taxon>Lactucinae</taxon>
        <taxon>Lactuca</taxon>
    </lineage>
</organism>
<dbReference type="AlphaFoldDB" id="A0AA35YZL9"/>
<gene>
    <name evidence="2" type="ORF">LSALG_LOCUS22621</name>
</gene>
<keyword evidence="1" id="KW-0732">Signal</keyword>
<evidence type="ECO:0000256" key="1">
    <source>
        <dbReference type="SAM" id="SignalP"/>
    </source>
</evidence>
<feature type="signal peptide" evidence="1">
    <location>
        <begin position="1"/>
        <end position="18"/>
    </location>
</feature>
<dbReference type="Proteomes" id="UP001177003">
    <property type="component" value="Chromosome 4"/>
</dbReference>
<protein>
    <submittedName>
        <fullName evidence="2">Uncharacterized protein</fullName>
    </submittedName>
</protein>